<evidence type="ECO:0000313" key="9">
    <source>
        <dbReference type="Proteomes" id="UP000183974"/>
    </source>
</evidence>
<dbReference type="STRING" id="337701.SAMN05444398_10547"/>
<dbReference type="PROSITE" id="PS00150">
    <property type="entry name" value="ACYLPHOSPHATASE_1"/>
    <property type="match status" value="1"/>
</dbReference>
<reference evidence="8 9" key="1">
    <citation type="submission" date="2016-11" db="EMBL/GenBank/DDBJ databases">
        <authorList>
            <person name="Jaros S."/>
            <person name="Januszkiewicz K."/>
            <person name="Wedrychowicz H."/>
        </authorList>
    </citation>
    <scope>NUCLEOTIDE SEQUENCE [LARGE SCALE GENOMIC DNA]</scope>
    <source>
        <strain evidence="8 9">DSM 29589</strain>
    </source>
</reference>
<dbReference type="Proteomes" id="UP000183974">
    <property type="component" value="Unassembled WGS sequence"/>
</dbReference>
<dbReference type="InterPro" id="IPR036046">
    <property type="entry name" value="Acylphosphatase-like_dom_sf"/>
</dbReference>
<dbReference type="AlphaFoldDB" id="A0A1M7CZ51"/>
<name>A0A1M7CZ51_9RHOB</name>
<dbReference type="EC" id="3.6.1.7" evidence="2 4"/>
<gene>
    <name evidence="8" type="ORF">SAMN05444398_10547</name>
</gene>
<evidence type="ECO:0000256" key="4">
    <source>
        <dbReference type="PROSITE-ProRule" id="PRU00520"/>
    </source>
</evidence>
<feature type="active site" evidence="4">
    <location>
        <position position="39"/>
    </location>
</feature>
<feature type="active site" evidence="4">
    <location>
        <position position="21"/>
    </location>
</feature>
<evidence type="ECO:0000259" key="7">
    <source>
        <dbReference type="PROSITE" id="PS51160"/>
    </source>
</evidence>
<dbReference type="OrthoDB" id="5295388at2"/>
<dbReference type="Gene3D" id="3.30.70.100">
    <property type="match status" value="1"/>
</dbReference>
<keyword evidence="9" id="KW-1185">Reference proteome</keyword>
<dbReference type="InterPro" id="IPR017968">
    <property type="entry name" value="Acylphosphatase_CS"/>
</dbReference>
<evidence type="ECO:0000256" key="1">
    <source>
        <dbReference type="ARBA" id="ARBA00005614"/>
    </source>
</evidence>
<dbReference type="RefSeq" id="WP_073034718.1">
    <property type="nucleotide sequence ID" value="NZ_BMLR01000005.1"/>
</dbReference>
<proteinExistence type="inferred from homology"/>
<dbReference type="PROSITE" id="PS51160">
    <property type="entry name" value="ACYLPHOSPHATASE_3"/>
    <property type="match status" value="1"/>
</dbReference>
<dbReference type="InterPro" id="IPR001792">
    <property type="entry name" value="Acylphosphatase-like_dom"/>
</dbReference>
<evidence type="ECO:0000256" key="5">
    <source>
        <dbReference type="RuleBase" id="RU000553"/>
    </source>
</evidence>
<accession>A0A1M7CZ51</accession>
<dbReference type="InterPro" id="IPR020456">
    <property type="entry name" value="Acylphosphatase"/>
</dbReference>
<evidence type="ECO:0000256" key="6">
    <source>
        <dbReference type="RuleBase" id="RU004168"/>
    </source>
</evidence>
<comment type="catalytic activity">
    <reaction evidence="3 4 5">
        <text>an acyl phosphate + H2O = a carboxylate + phosphate + H(+)</text>
        <dbReference type="Rhea" id="RHEA:14965"/>
        <dbReference type="ChEBI" id="CHEBI:15377"/>
        <dbReference type="ChEBI" id="CHEBI:15378"/>
        <dbReference type="ChEBI" id="CHEBI:29067"/>
        <dbReference type="ChEBI" id="CHEBI:43474"/>
        <dbReference type="ChEBI" id="CHEBI:59918"/>
        <dbReference type="EC" id="3.6.1.7"/>
    </reaction>
</comment>
<evidence type="ECO:0000256" key="3">
    <source>
        <dbReference type="ARBA" id="ARBA00047645"/>
    </source>
</evidence>
<protein>
    <recommendedName>
        <fullName evidence="2 4">Acylphosphatase</fullName>
        <ecNumber evidence="2 4">3.6.1.7</ecNumber>
    </recommendedName>
</protein>
<dbReference type="PANTHER" id="PTHR47268:SF4">
    <property type="entry name" value="ACYLPHOSPHATASE"/>
    <property type="match status" value="1"/>
</dbReference>
<evidence type="ECO:0000256" key="2">
    <source>
        <dbReference type="ARBA" id="ARBA00012150"/>
    </source>
</evidence>
<comment type="similarity">
    <text evidence="1 6">Belongs to the acylphosphatase family.</text>
</comment>
<sequence>MSEATAIEARITGRVQGVSFRVWTQRQAQARGLTGWVRNEPDGTVRAWIEGPRDMVQGMLATLHEGPSVARVDRVDSSEAAPEGFEGFEIRR</sequence>
<keyword evidence="4 5" id="KW-0378">Hydrolase</keyword>
<dbReference type="EMBL" id="FRBR01000005">
    <property type="protein sequence ID" value="SHL72571.1"/>
    <property type="molecule type" value="Genomic_DNA"/>
</dbReference>
<dbReference type="SUPFAM" id="SSF54975">
    <property type="entry name" value="Acylphosphatase/BLUF domain-like"/>
    <property type="match status" value="1"/>
</dbReference>
<dbReference type="PRINTS" id="PR00112">
    <property type="entry name" value="ACYLPHPHTASE"/>
</dbReference>
<feature type="domain" description="Acylphosphatase-like" evidence="7">
    <location>
        <begin position="6"/>
        <end position="92"/>
    </location>
</feature>
<dbReference type="PROSITE" id="PS00151">
    <property type="entry name" value="ACYLPHOSPHATASE_2"/>
    <property type="match status" value="1"/>
</dbReference>
<organism evidence="8 9">
    <name type="scientific">Roseovarius pacificus</name>
    <dbReference type="NCBI Taxonomy" id="337701"/>
    <lineage>
        <taxon>Bacteria</taxon>
        <taxon>Pseudomonadati</taxon>
        <taxon>Pseudomonadota</taxon>
        <taxon>Alphaproteobacteria</taxon>
        <taxon>Rhodobacterales</taxon>
        <taxon>Roseobacteraceae</taxon>
        <taxon>Roseovarius</taxon>
    </lineage>
</organism>
<dbReference type="GO" id="GO:0003998">
    <property type="term" value="F:acylphosphatase activity"/>
    <property type="evidence" value="ECO:0007669"/>
    <property type="project" value="UniProtKB-EC"/>
</dbReference>
<dbReference type="PANTHER" id="PTHR47268">
    <property type="entry name" value="ACYLPHOSPHATASE"/>
    <property type="match status" value="1"/>
</dbReference>
<dbReference type="Pfam" id="PF00708">
    <property type="entry name" value="Acylphosphatase"/>
    <property type="match status" value="1"/>
</dbReference>
<evidence type="ECO:0000313" key="8">
    <source>
        <dbReference type="EMBL" id="SHL72571.1"/>
    </source>
</evidence>